<dbReference type="OrthoDB" id="5404599at2759"/>
<sequence>MGSIHASLSAAAIPTDPNFDNQSSSFFQQHKQLPSPDEVRSQARAQYLAGTHWGDKRRDVSTGFNARPSPAVFEFMGLFVKWGSDVRIAEGQSLYAIRCHLKNAVPEIYGWRTDGDEIFLYMEAIHGRTLETTWKELEHNDRIHVCHELRTIFDTLRQLKQSPTDTFVGNVVRGPLYDRAVAIQYYSEAGPFITVKEFHDWFAFLHKRQVPDPHNVQDPYRQDLPDNSEIVFTHGDLHPSNIILSVDNPPKVVAVIDWEQSGWLPAYWEDRKAHYTGNYSGEWSEEFLPMVLDQHQATWDPWDYYTTSMGC</sequence>
<dbReference type="InterPro" id="IPR002575">
    <property type="entry name" value="Aminoglycoside_PTrfase"/>
</dbReference>
<evidence type="ECO:0000313" key="2">
    <source>
        <dbReference type="EMBL" id="KAF2864681.1"/>
    </source>
</evidence>
<accession>A0A7C8M1H3</accession>
<protein>
    <submittedName>
        <fullName evidence="2">Phosphotransferase enzyme family protein</fullName>
    </submittedName>
</protein>
<dbReference type="Pfam" id="PF01636">
    <property type="entry name" value="APH"/>
    <property type="match status" value="1"/>
</dbReference>
<evidence type="ECO:0000313" key="3">
    <source>
        <dbReference type="Proteomes" id="UP000481861"/>
    </source>
</evidence>
<dbReference type="PANTHER" id="PTHR21310">
    <property type="entry name" value="AMINOGLYCOSIDE PHOSPHOTRANSFERASE-RELATED-RELATED"/>
    <property type="match status" value="1"/>
</dbReference>
<organism evidence="2 3">
    <name type="scientific">Massariosphaeria phaeospora</name>
    <dbReference type="NCBI Taxonomy" id="100035"/>
    <lineage>
        <taxon>Eukaryota</taxon>
        <taxon>Fungi</taxon>
        <taxon>Dikarya</taxon>
        <taxon>Ascomycota</taxon>
        <taxon>Pezizomycotina</taxon>
        <taxon>Dothideomycetes</taxon>
        <taxon>Pleosporomycetidae</taxon>
        <taxon>Pleosporales</taxon>
        <taxon>Pleosporales incertae sedis</taxon>
        <taxon>Massariosphaeria</taxon>
    </lineage>
</organism>
<comment type="caution">
    <text evidence="2">The sequence shown here is derived from an EMBL/GenBank/DDBJ whole genome shotgun (WGS) entry which is preliminary data.</text>
</comment>
<evidence type="ECO:0000259" key="1">
    <source>
        <dbReference type="Pfam" id="PF01636"/>
    </source>
</evidence>
<dbReference type="EMBL" id="JAADJZ010000041">
    <property type="protein sequence ID" value="KAF2864681.1"/>
    <property type="molecule type" value="Genomic_DNA"/>
</dbReference>
<dbReference type="SUPFAM" id="SSF56112">
    <property type="entry name" value="Protein kinase-like (PK-like)"/>
    <property type="match status" value="1"/>
</dbReference>
<dbReference type="Proteomes" id="UP000481861">
    <property type="component" value="Unassembled WGS sequence"/>
</dbReference>
<dbReference type="PANTHER" id="PTHR21310:SF54">
    <property type="entry name" value="AMINOGLYCOSIDE PHOSPHOTRANSFERASE DOMAIN-CONTAINING PROTEIN"/>
    <property type="match status" value="1"/>
</dbReference>
<dbReference type="InterPro" id="IPR011009">
    <property type="entry name" value="Kinase-like_dom_sf"/>
</dbReference>
<dbReference type="GO" id="GO:0016740">
    <property type="term" value="F:transferase activity"/>
    <property type="evidence" value="ECO:0007669"/>
    <property type="project" value="UniProtKB-KW"/>
</dbReference>
<gene>
    <name evidence="2" type="ORF">BDV95DRAFT_588512</name>
</gene>
<dbReference type="Gene3D" id="3.90.1200.10">
    <property type="match status" value="1"/>
</dbReference>
<feature type="domain" description="Aminoglycoside phosphotransferase" evidence="1">
    <location>
        <begin position="104"/>
        <end position="301"/>
    </location>
</feature>
<name>A0A7C8M1H3_9PLEO</name>
<keyword evidence="3" id="KW-1185">Reference proteome</keyword>
<reference evidence="2 3" key="1">
    <citation type="submission" date="2020-01" db="EMBL/GenBank/DDBJ databases">
        <authorList>
            <consortium name="DOE Joint Genome Institute"/>
            <person name="Haridas S."/>
            <person name="Albert R."/>
            <person name="Binder M."/>
            <person name="Bloem J."/>
            <person name="Labutti K."/>
            <person name="Salamov A."/>
            <person name="Andreopoulos B."/>
            <person name="Baker S.E."/>
            <person name="Barry K."/>
            <person name="Bills G."/>
            <person name="Bluhm B.H."/>
            <person name="Cannon C."/>
            <person name="Castanera R."/>
            <person name="Culley D.E."/>
            <person name="Daum C."/>
            <person name="Ezra D."/>
            <person name="Gonzalez J.B."/>
            <person name="Henrissat B."/>
            <person name="Kuo A."/>
            <person name="Liang C."/>
            <person name="Lipzen A."/>
            <person name="Lutzoni F."/>
            <person name="Magnuson J."/>
            <person name="Mondo S."/>
            <person name="Nolan M."/>
            <person name="Ohm R."/>
            <person name="Pangilinan J."/>
            <person name="Park H.-J.H."/>
            <person name="Ramirez L."/>
            <person name="Alfaro M."/>
            <person name="Sun H."/>
            <person name="Tritt A."/>
            <person name="Yoshinaga Y."/>
            <person name="Zwiers L.-H.L."/>
            <person name="Turgeon B.G."/>
            <person name="Goodwin S.B."/>
            <person name="Spatafora J.W."/>
            <person name="Crous P.W."/>
            <person name="Grigoriev I.V."/>
        </authorList>
    </citation>
    <scope>NUCLEOTIDE SEQUENCE [LARGE SCALE GENOMIC DNA]</scope>
    <source>
        <strain evidence="2 3">CBS 611.86</strain>
    </source>
</reference>
<dbReference type="InterPro" id="IPR051678">
    <property type="entry name" value="AGP_Transferase"/>
</dbReference>
<proteinExistence type="predicted"/>
<dbReference type="AlphaFoldDB" id="A0A7C8M1H3"/>
<keyword evidence="2" id="KW-0808">Transferase</keyword>